<organism evidence="2 3">
    <name type="scientific">Planoprotostelium fungivorum</name>
    <dbReference type="NCBI Taxonomy" id="1890364"/>
    <lineage>
        <taxon>Eukaryota</taxon>
        <taxon>Amoebozoa</taxon>
        <taxon>Evosea</taxon>
        <taxon>Variosea</taxon>
        <taxon>Cavosteliida</taxon>
        <taxon>Cavosteliaceae</taxon>
        <taxon>Planoprotostelium</taxon>
    </lineage>
</organism>
<dbReference type="Proteomes" id="UP000241769">
    <property type="component" value="Unassembled WGS sequence"/>
</dbReference>
<name>A0A2P6NTV9_9EUKA</name>
<protein>
    <recommendedName>
        <fullName evidence="1">F-box domain-containing protein</fullName>
    </recommendedName>
</protein>
<evidence type="ECO:0000313" key="2">
    <source>
        <dbReference type="EMBL" id="PRP87413.1"/>
    </source>
</evidence>
<evidence type="ECO:0000313" key="3">
    <source>
        <dbReference type="Proteomes" id="UP000241769"/>
    </source>
</evidence>
<keyword evidence="3" id="KW-1185">Reference proteome</keyword>
<reference evidence="2 3" key="1">
    <citation type="journal article" date="2018" name="Genome Biol. Evol.">
        <title>Multiple Roots of Fruiting Body Formation in Amoebozoa.</title>
        <authorList>
            <person name="Hillmann F."/>
            <person name="Forbes G."/>
            <person name="Novohradska S."/>
            <person name="Ferling I."/>
            <person name="Riege K."/>
            <person name="Groth M."/>
            <person name="Westermann M."/>
            <person name="Marz M."/>
            <person name="Spaller T."/>
            <person name="Winckler T."/>
            <person name="Schaap P."/>
            <person name="Glockner G."/>
        </authorList>
    </citation>
    <scope>NUCLEOTIDE SEQUENCE [LARGE SCALE GENOMIC DNA]</scope>
    <source>
        <strain evidence="2 3">Jena</strain>
    </source>
</reference>
<gene>
    <name evidence="2" type="ORF">PROFUN_00624</name>
</gene>
<dbReference type="PANTHER" id="PTHR46586">
    <property type="entry name" value="ANKYRIN REPEAT-CONTAINING PROTEIN"/>
    <property type="match status" value="1"/>
</dbReference>
<evidence type="ECO:0000259" key="1">
    <source>
        <dbReference type="Pfam" id="PF00646"/>
    </source>
</evidence>
<dbReference type="InterPro" id="IPR052050">
    <property type="entry name" value="SecEffector_AnkRepeat"/>
</dbReference>
<dbReference type="InterPro" id="IPR036047">
    <property type="entry name" value="F-box-like_dom_sf"/>
</dbReference>
<dbReference type="CDD" id="cd09917">
    <property type="entry name" value="F-box_SF"/>
    <property type="match status" value="1"/>
</dbReference>
<dbReference type="InterPro" id="IPR001810">
    <property type="entry name" value="F-box_dom"/>
</dbReference>
<dbReference type="AlphaFoldDB" id="A0A2P6NTV9"/>
<feature type="domain" description="F-box" evidence="1">
    <location>
        <begin position="8"/>
        <end position="40"/>
    </location>
</feature>
<dbReference type="SUPFAM" id="SSF81383">
    <property type="entry name" value="F-box domain"/>
    <property type="match status" value="1"/>
</dbReference>
<dbReference type="InParanoid" id="A0A2P6NTV9"/>
<dbReference type="Pfam" id="PF00646">
    <property type="entry name" value="F-box"/>
    <property type="match status" value="1"/>
</dbReference>
<comment type="caution">
    <text evidence="2">The sequence shown here is derived from an EMBL/GenBank/DDBJ whole genome shotgun (WGS) entry which is preliminary data.</text>
</comment>
<accession>A0A2P6NTV9</accession>
<dbReference type="PANTHER" id="PTHR46586:SF3">
    <property type="entry name" value="ANKYRIN REPEAT-CONTAINING PROTEIN"/>
    <property type="match status" value="1"/>
</dbReference>
<dbReference type="EMBL" id="MDYQ01000020">
    <property type="protein sequence ID" value="PRP87413.1"/>
    <property type="molecule type" value="Genomic_DNA"/>
</dbReference>
<proteinExistence type="predicted"/>
<sequence length="504" mass="58560">MSTNSVQQIPPDVWTGILSFLPTPDLCISCFTSKTLRDSACHLLDSRASISSLWWRHQKLLPVHNVEIVKWWQSTIREATKQEVIEAVRGDHEEVLDLLGWDDRHLSPHHRLLTRSCQDIPEWNWMDILFEAIVKGSKRVITACHRKKKMDHSKLSTSQHCRSLSEPLGIEGNLEMIQWICGMGDVDGLSADILDPKFWYPFDLRPSGNKLAQHGHRHVIAWLNQVGKIDKAIGSAMYAGAGNGGRMDMITWLEENEIPHEDVYPPLYNFCASLDVFRWALKHNAPHSPDKNPRLYEMALEHGCSEVMKYCFENKSGLPWQKPMREFSPNREHYEALQLAIDHGYISNDTDLANDVEFTSEDFPLIRWLHEREALNPCFYTSILANDLLEVAKWALDNDYSYEDDGQLAMGVLDSGSTEMMEWLMDTIKVDEGYAWSHLVEEADASRRNIPAVEWMLRRKWKKSREEVQRWFDKESEDITNDWLDHLWEFGTEEEGRRVKQKIK</sequence>